<evidence type="ECO:0000256" key="9">
    <source>
        <dbReference type="ARBA" id="ARBA00072179"/>
    </source>
</evidence>
<evidence type="ECO:0000256" key="5">
    <source>
        <dbReference type="ARBA" id="ARBA00022737"/>
    </source>
</evidence>
<protein>
    <recommendedName>
        <fullName evidence="9">Polycomb protein esc</fullName>
    </recommendedName>
    <alternativeName>
        <fullName evidence="10">Protein extra sex combs</fullName>
    </alternativeName>
</protein>
<feature type="compositionally biased region" description="Basic residues" evidence="12">
    <location>
        <begin position="39"/>
        <end position="48"/>
    </location>
</feature>
<feature type="repeat" description="WD" evidence="11">
    <location>
        <begin position="160"/>
        <end position="202"/>
    </location>
</feature>
<dbReference type="AlphaFoldDB" id="A0A1A9WA11"/>
<dbReference type="InterPro" id="IPR015943">
    <property type="entry name" value="WD40/YVTN_repeat-like_dom_sf"/>
</dbReference>
<dbReference type="PANTHER" id="PTHR10253">
    <property type="entry name" value="POLYCOMB PROTEIN"/>
    <property type="match status" value="1"/>
</dbReference>
<feature type="compositionally biased region" description="Basic and acidic residues" evidence="12">
    <location>
        <begin position="1"/>
        <end position="14"/>
    </location>
</feature>
<keyword evidence="14" id="KW-1185">Reference proteome</keyword>
<evidence type="ECO:0000256" key="1">
    <source>
        <dbReference type="ARBA" id="ARBA00004123"/>
    </source>
</evidence>
<dbReference type="STRING" id="37001.A0A1A9WA11"/>
<sequence length="415" mass="47280">MEKNCTEDNAKGEDKENESESASTSTASSSRSISLNASKGRRNRTYSKTKVNRPSYKYNCHLKEDHGQPIYGVTFNHLLGKDQPLIFATVGSNRCSVYQCPQNGGLKLQIVYADPDPNEIFYTCSWSYEEKTGSPLLAAGGYRGIIRVIDVNRSEIVSNCTGHGQAINELKFHPRQPFLLLSGSKDHSIRLWNIQTNVCIAIFGGVEGHRDEVLSIDFNILGERIISGGLDHSLKLWRINTAEFQEKIKLSRTFNINKSHIPFATIMQHYPDFSTRNIHGNYVDCVQWFGDFILSKSCENSIICWKPGQLHENLSQLKPNDASCTIICEFNCNACEIWFVRFDFNPWHKIIALGNQYGKVLIWELDSIDPRHAHSYTLNNIQCTSIIRKTSFSRDANVLVWVCDDATVWRWNRKN</sequence>
<evidence type="ECO:0000256" key="6">
    <source>
        <dbReference type="ARBA" id="ARBA00023015"/>
    </source>
</evidence>
<keyword evidence="6" id="KW-0805">Transcription regulation</keyword>
<comment type="subcellular location">
    <subcellularLocation>
        <location evidence="1">Nucleus</location>
    </subcellularLocation>
</comment>
<dbReference type="InterPro" id="IPR019775">
    <property type="entry name" value="WD40_repeat_CS"/>
</dbReference>
<reference evidence="14" key="1">
    <citation type="submission" date="2014-03" db="EMBL/GenBank/DDBJ databases">
        <authorList>
            <person name="Aksoy S."/>
            <person name="Warren W."/>
            <person name="Wilson R.K."/>
        </authorList>
    </citation>
    <scope>NUCLEOTIDE SEQUENCE [LARGE SCALE GENOMIC DNA]</scope>
    <source>
        <strain evidence="14">IAEA</strain>
    </source>
</reference>
<dbReference type="EnsemblMetazoa" id="GBRI011806-RA">
    <property type="protein sequence ID" value="GBRI011806-PA"/>
    <property type="gene ID" value="GBRI011806"/>
</dbReference>
<evidence type="ECO:0000256" key="12">
    <source>
        <dbReference type="SAM" id="MobiDB-lite"/>
    </source>
</evidence>
<evidence type="ECO:0000256" key="7">
    <source>
        <dbReference type="ARBA" id="ARBA00023163"/>
    </source>
</evidence>
<keyword evidence="4 11" id="KW-0853">WD repeat</keyword>
<keyword evidence="5" id="KW-0677">Repeat</keyword>
<dbReference type="Pfam" id="PF00400">
    <property type="entry name" value="WD40"/>
    <property type="match status" value="2"/>
</dbReference>
<feature type="region of interest" description="Disordered" evidence="12">
    <location>
        <begin position="1"/>
        <end position="48"/>
    </location>
</feature>
<feature type="repeat" description="WD" evidence="11">
    <location>
        <begin position="206"/>
        <end position="247"/>
    </location>
</feature>
<dbReference type="InterPro" id="IPR036322">
    <property type="entry name" value="WD40_repeat_dom_sf"/>
</dbReference>
<evidence type="ECO:0000256" key="8">
    <source>
        <dbReference type="ARBA" id="ARBA00023242"/>
    </source>
</evidence>
<dbReference type="Gene3D" id="2.130.10.10">
    <property type="entry name" value="YVTN repeat-like/Quinoprotein amine dehydrogenase"/>
    <property type="match status" value="1"/>
</dbReference>
<dbReference type="PROSITE" id="PS50294">
    <property type="entry name" value="WD_REPEATS_REGION"/>
    <property type="match status" value="2"/>
</dbReference>
<evidence type="ECO:0000256" key="11">
    <source>
        <dbReference type="PROSITE-ProRule" id="PRU00221"/>
    </source>
</evidence>
<dbReference type="SUPFAM" id="SSF50978">
    <property type="entry name" value="WD40 repeat-like"/>
    <property type="match status" value="1"/>
</dbReference>
<evidence type="ECO:0000256" key="3">
    <source>
        <dbReference type="ARBA" id="ARBA00022491"/>
    </source>
</evidence>
<accession>A0A1A9WA11</accession>
<feature type="compositionally biased region" description="Low complexity" evidence="12">
    <location>
        <begin position="20"/>
        <end position="38"/>
    </location>
</feature>
<dbReference type="SMART" id="SM00320">
    <property type="entry name" value="WD40"/>
    <property type="match status" value="6"/>
</dbReference>
<keyword evidence="8" id="KW-0539">Nucleus</keyword>
<evidence type="ECO:0000256" key="4">
    <source>
        <dbReference type="ARBA" id="ARBA00022574"/>
    </source>
</evidence>
<keyword evidence="3" id="KW-0678">Repressor</keyword>
<dbReference type="InterPro" id="IPR001680">
    <property type="entry name" value="WD40_rpt"/>
</dbReference>
<dbReference type="GO" id="GO:0005634">
    <property type="term" value="C:nucleus"/>
    <property type="evidence" value="ECO:0007669"/>
    <property type="project" value="UniProtKB-SubCell"/>
</dbReference>
<dbReference type="InterPro" id="IPR051243">
    <property type="entry name" value="PcG_WD-repeat"/>
</dbReference>
<evidence type="ECO:0000313" key="14">
    <source>
        <dbReference type="Proteomes" id="UP000091820"/>
    </source>
</evidence>
<dbReference type="Proteomes" id="UP000091820">
    <property type="component" value="Unassembled WGS sequence"/>
</dbReference>
<keyword evidence="7" id="KW-0804">Transcription</keyword>
<dbReference type="PROSITE" id="PS50082">
    <property type="entry name" value="WD_REPEATS_2"/>
    <property type="match status" value="2"/>
</dbReference>
<dbReference type="VEuPathDB" id="VectorBase:GBRI011806"/>
<comment type="similarity">
    <text evidence="2">Belongs to the WD repeat ESC family.</text>
</comment>
<name>A0A1A9WA11_9MUSC</name>
<evidence type="ECO:0000313" key="13">
    <source>
        <dbReference type="EnsemblMetazoa" id="GBRI011806-PA"/>
    </source>
</evidence>
<reference evidence="13" key="2">
    <citation type="submission" date="2020-05" db="UniProtKB">
        <authorList>
            <consortium name="EnsemblMetazoa"/>
        </authorList>
    </citation>
    <scope>IDENTIFICATION</scope>
    <source>
        <strain evidence="13">IAEA</strain>
    </source>
</reference>
<dbReference type="FunFam" id="2.130.10.10:FF:000056">
    <property type="entry name" value="Polycomb protein eed"/>
    <property type="match status" value="1"/>
</dbReference>
<organism evidence="13 14">
    <name type="scientific">Glossina brevipalpis</name>
    <dbReference type="NCBI Taxonomy" id="37001"/>
    <lineage>
        <taxon>Eukaryota</taxon>
        <taxon>Metazoa</taxon>
        <taxon>Ecdysozoa</taxon>
        <taxon>Arthropoda</taxon>
        <taxon>Hexapoda</taxon>
        <taxon>Insecta</taxon>
        <taxon>Pterygota</taxon>
        <taxon>Neoptera</taxon>
        <taxon>Endopterygota</taxon>
        <taxon>Diptera</taxon>
        <taxon>Brachycera</taxon>
        <taxon>Muscomorpha</taxon>
        <taxon>Hippoboscoidea</taxon>
        <taxon>Glossinidae</taxon>
        <taxon>Glossina</taxon>
    </lineage>
</organism>
<dbReference type="PROSITE" id="PS00678">
    <property type="entry name" value="WD_REPEATS_1"/>
    <property type="match status" value="1"/>
</dbReference>
<evidence type="ECO:0000256" key="10">
    <source>
        <dbReference type="ARBA" id="ARBA00076259"/>
    </source>
</evidence>
<evidence type="ECO:0000256" key="2">
    <source>
        <dbReference type="ARBA" id="ARBA00008075"/>
    </source>
</evidence>
<proteinExistence type="inferred from homology"/>